<keyword evidence="7" id="KW-1185">Reference proteome</keyword>
<feature type="region of interest" description="Disordered" evidence="3">
    <location>
        <begin position="104"/>
        <end position="127"/>
    </location>
</feature>
<dbReference type="InterPro" id="IPR036964">
    <property type="entry name" value="RASGEF_cat_dom_sf"/>
</dbReference>
<dbReference type="InterPro" id="IPR019804">
    <property type="entry name" value="Ras_G-nucl-exch_fac_CS"/>
</dbReference>
<comment type="caution">
    <text evidence="6">The sequence shown here is derived from an EMBL/GenBank/DDBJ whole genome shotgun (WGS) entry which is preliminary data.</text>
</comment>
<name>A0ABR2WQ78_9FUNG</name>
<evidence type="ECO:0000259" key="5">
    <source>
        <dbReference type="PROSITE" id="PS50212"/>
    </source>
</evidence>
<dbReference type="SUPFAM" id="SSF48366">
    <property type="entry name" value="Ras GEF"/>
    <property type="match status" value="1"/>
</dbReference>
<dbReference type="PROSITE" id="PS50212">
    <property type="entry name" value="RASGEF_NTER"/>
    <property type="match status" value="1"/>
</dbReference>
<feature type="compositionally biased region" description="Polar residues" evidence="3">
    <location>
        <begin position="117"/>
        <end position="127"/>
    </location>
</feature>
<feature type="compositionally biased region" description="Basic and acidic residues" evidence="3">
    <location>
        <begin position="277"/>
        <end position="286"/>
    </location>
</feature>
<accession>A0ABR2WQ78</accession>
<sequence length="664" mass="76254">MWPSSWRKPPVGKVEPSSLSYGTQKSTRKLFLFAFKKGILEKDLFTDLDISGKVERNSVQPTTSAMYTTDMNNSPTFSYSKNKTVSAAPMGEVESDILENIIRNPEESNRDEIPSSKKLNQPTSLSRPSKLTSAATLETLIDTLVTEADYKFTSDFFLTYRLFMSPVQLCKALNSIFLDSLNIDCLIGENIRTRVSQVIHYWLKEYFAYDFAPSAALRFTLGNFLKSIRTHPQVTSSVKNAELVAGMCGLYKHSKFYFKKLTQQQHSHPSTSMNIRPTREKKSRQELHHKCSLDSMISSLSQRTVSSRLDQSDLALLNLSVEPPNDNSLNQWTMRMVCGLASLKSRIPEVYNSLISGVPPSPEPRHSTAISDYSVNSELRKSPTYSICDSMGDFRQGKSFLCFYSTEMIAQQFCIIEQRCLCAVEWHELVEVLWKNRSDQKSNEKCYGVLSQIDRFNIMCQWVATEVVTSESIDVRARIIEKLIRIAMRCYQHRNYSTLLQILLGLQSSNIARLARTWKRVGMHEKRTFEELKRFTSPCKNWTNIRSAMHEASEDYRYLMWSDSEREHSKMIGEACIPFFGLFLSDLTYNSELPSYLPPTSEDTSELINFHKHCITASVIKRLLAFQALSKRYPFLPDVSVYPKCLFLKYMSEPEIRQLSSRCE</sequence>
<dbReference type="PROSITE" id="PS00720">
    <property type="entry name" value="RASGEF"/>
    <property type="match status" value="1"/>
</dbReference>
<dbReference type="EMBL" id="JASJQH010000581">
    <property type="protein sequence ID" value="KAK9763677.1"/>
    <property type="molecule type" value="Genomic_DNA"/>
</dbReference>
<evidence type="ECO:0000313" key="7">
    <source>
        <dbReference type="Proteomes" id="UP001479436"/>
    </source>
</evidence>
<dbReference type="InterPro" id="IPR023578">
    <property type="entry name" value="Ras_GEF_dom_sf"/>
</dbReference>
<feature type="domain" description="N-terminal Ras-GEF" evidence="5">
    <location>
        <begin position="128"/>
        <end position="248"/>
    </location>
</feature>
<dbReference type="CDD" id="cd06224">
    <property type="entry name" value="REM"/>
    <property type="match status" value="1"/>
</dbReference>
<dbReference type="Proteomes" id="UP001479436">
    <property type="component" value="Unassembled WGS sequence"/>
</dbReference>
<dbReference type="Pfam" id="PF00618">
    <property type="entry name" value="RasGEF_N"/>
    <property type="match status" value="1"/>
</dbReference>
<dbReference type="InterPro" id="IPR008937">
    <property type="entry name" value="Ras-like_GEF"/>
</dbReference>
<feature type="region of interest" description="Disordered" evidence="3">
    <location>
        <begin position="1"/>
        <end position="20"/>
    </location>
</feature>
<proteinExistence type="predicted"/>
<organism evidence="6 7">
    <name type="scientific">Basidiobolus ranarum</name>
    <dbReference type="NCBI Taxonomy" id="34480"/>
    <lineage>
        <taxon>Eukaryota</taxon>
        <taxon>Fungi</taxon>
        <taxon>Fungi incertae sedis</taxon>
        <taxon>Zoopagomycota</taxon>
        <taxon>Entomophthoromycotina</taxon>
        <taxon>Basidiobolomycetes</taxon>
        <taxon>Basidiobolales</taxon>
        <taxon>Basidiobolaceae</taxon>
        <taxon>Basidiobolus</taxon>
    </lineage>
</organism>
<dbReference type="InterPro" id="IPR000651">
    <property type="entry name" value="Ras-like_Gua-exchang_fac_N"/>
</dbReference>
<protein>
    <submittedName>
        <fullName evidence="6">Guanine nucleotide exchange factor lte1</fullName>
    </submittedName>
</protein>
<feature type="region of interest" description="Disordered" evidence="3">
    <location>
        <begin position="267"/>
        <end position="286"/>
    </location>
</feature>
<dbReference type="PANTHER" id="PTHR23113:SF363">
    <property type="entry name" value="PROTEIN SON OF SEVENLESS"/>
    <property type="match status" value="1"/>
</dbReference>
<evidence type="ECO:0000259" key="4">
    <source>
        <dbReference type="PROSITE" id="PS50009"/>
    </source>
</evidence>
<dbReference type="Gene3D" id="1.20.870.10">
    <property type="entry name" value="Son of sevenless (SoS) protein Chain: S domain 1"/>
    <property type="match status" value="1"/>
</dbReference>
<dbReference type="Gene3D" id="1.10.840.10">
    <property type="entry name" value="Ras guanine-nucleotide exchange factors catalytic domain"/>
    <property type="match status" value="1"/>
</dbReference>
<dbReference type="SMART" id="SM00147">
    <property type="entry name" value="RasGEF"/>
    <property type="match status" value="1"/>
</dbReference>
<dbReference type="InterPro" id="IPR001895">
    <property type="entry name" value="RASGEF_cat_dom"/>
</dbReference>
<evidence type="ECO:0000256" key="1">
    <source>
        <dbReference type="ARBA" id="ARBA00022658"/>
    </source>
</evidence>
<gene>
    <name evidence="6" type="primary">LTE1_3</name>
    <name evidence="6" type="ORF">K7432_009433</name>
</gene>
<reference evidence="6 7" key="1">
    <citation type="submission" date="2023-04" db="EMBL/GenBank/DDBJ databases">
        <title>Genome of Basidiobolus ranarum AG-B5.</title>
        <authorList>
            <person name="Stajich J.E."/>
            <person name="Carter-House D."/>
            <person name="Gryganskyi A."/>
        </authorList>
    </citation>
    <scope>NUCLEOTIDE SEQUENCE [LARGE SCALE GENOMIC DNA]</scope>
    <source>
        <strain evidence="6 7">AG-B5</strain>
    </source>
</reference>
<evidence type="ECO:0000256" key="3">
    <source>
        <dbReference type="SAM" id="MobiDB-lite"/>
    </source>
</evidence>
<evidence type="ECO:0000313" key="6">
    <source>
        <dbReference type="EMBL" id="KAK9763677.1"/>
    </source>
</evidence>
<feature type="compositionally biased region" description="Basic and acidic residues" evidence="3">
    <location>
        <begin position="104"/>
        <end position="115"/>
    </location>
</feature>
<dbReference type="PANTHER" id="PTHR23113">
    <property type="entry name" value="GUANINE NUCLEOTIDE EXCHANGE FACTOR"/>
    <property type="match status" value="1"/>
</dbReference>
<dbReference type="PROSITE" id="PS50009">
    <property type="entry name" value="RASGEF_CAT"/>
    <property type="match status" value="1"/>
</dbReference>
<keyword evidence="1 2" id="KW-0344">Guanine-nucleotide releasing factor</keyword>
<feature type="domain" description="Ras-GEF" evidence="4">
    <location>
        <begin position="405"/>
        <end position="660"/>
    </location>
</feature>
<dbReference type="Pfam" id="PF00617">
    <property type="entry name" value="RasGEF"/>
    <property type="match status" value="1"/>
</dbReference>
<evidence type="ECO:0000256" key="2">
    <source>
        <dbReference type="PROSITE-ProRule" id="PRU00168"/>
    </source>
</evidence>
<dbReference type="SMART" id="SM00229">
    <property type="entry name" value="RasGEFN"/>
    <property type="match status" value="1"/>
</dbReference>